<proteinExistence type="predicted"/>
<organism evidence="1 2">
    <name type="scientific">Flavobacterium cauense R2A-7</name>
    <dbReference type="NCBI Taxonomy" id="1341154"/>
    <lineage>
        <taxon>Bacteria</taxon>
        <taxon>Pseudomonadati</taxon>
        <taxon>Bacteroidota</taxon>
        <taxon>Flavobacteriia</taxon>
        <taxon>Flavobacteriales</taxon>
        <taxon>Flavobacteriaceae</taxon>
        <taxon>Flavobacterium</taxon>
    </lineage>
</organism>
<dbReference type="AlphaFoldDB" id="A0A562LS89"/>
<dbReference type="Gene3D" id="3.30.1150.10">
    <property type="match status" value="1"/>
</dbReference>
<dbReference type="SUPFAM" id="SSF74653">
    <property type="entry name" value="TolA/TonB C-terminal domain"/>
    <property type="match status" value="1"/>
</dbReference>
<evidence type="ECO:0000313" key="1">
    <source>
        <dbReference type="EMBL" id="TWI10500.1"/>
    </source>
</evidence>
<accession>A0A562LS89</accession>
<name>A0A562LS89_9FLAO</name>
<dbReference type="EMBL" id="VLKQ01000010">
    <property type="protein sequence ID" value="TWI10500.1"/>
    <property type="molecule type" value="Genomic_DNA"/>
</dbReference>
<protein>
    <submittedName>
        <fullName evidence="1">Protein TonB</fullName>
    </submittedName>
</protein>
<gene>
    <name evidence="1" type="ORF">IP98_02314</name>
</gene>
<comment type="caution">
    <text evidence="1">The sequence shown here is derived from an EMBL/GenBank/DDBJ whole genome shotgun (WGS) entry which is preliminary data.</text>
</comment>
<evidence type="ECO:0000313" key="2">
    <source>
        <dbReference type="Proteomes" id="UP000319848"/>
    </source>
</evidence>
<sequence>MDIPASPEGGLQKFYYDFAKAFQTPHVPDNSITQLRIMLAFVVEKDGSFSDIKVLRDLGFGDGAEAIRVLQLMPRWTSSLLEGKPVRSQFTFPITIKVR</sequence>
<dbReference type="OrthoDB" id="1095452at2"/>
<keyword evidence="2" id="KW-1185">Reference proteome</keyword>
<reference evidence="1 2" key="1">
    <citation type="journal article" date="2015" name="Stand. Genomic Sci.">
        <title>Genomic Encyclopedia of Bacterial and Archaeal Type Strains, Phase III: the genomes of soil and plant-associated and newly described type strains.</title>
        <authorList>
            <person name="Whitman W.B."/>
            <person name="Woyke T."/>
            <person name="Klenk H.P."/>
            <person name="Zhou Y."/>
            <person name="Lilburn T.G."/>
            <person name="Beck B.J."/>
            <person name="De Vos P."/>
            <person name="Vandamme P."/>
            <person name="Eisen J.A."/>
            <person name="Garrity G."/>
            <person name="Hugenholtz P."/>
            <person name="Kyrpides N.C."/>
        </authorList>
    </citation>
    <scope>NUCLEOTIDE SEQUENCE [LARGE SCALE GENOMIC DNA]</scope>
    <source>
        <strain evidence="1 2">CGMCC 1.7270</strain>
    </source>
</reference>
<dbReference type="Proteomes" id="UP000319848">
    <property type="component" value="Unassembled WGS sequence"/>
</dbReference>
<dbReference type="RefSeq" id="WP_131473136.1">
    <property type="nucleotide sequence ID" value="NZ_AVBI01000001.1"/>
</dbReference>